<organism evidence="1 2">
    <name type="scientific">Streptomyces chromofuscus</name>
    <dbReference type="NCBI Taxonomy" id="42881"/>
    <lineage>
        <taxon>Bacteria</taxon>
        <taxon>Bacillati</taxon>
        <taxon>Actinomycetota</taxon>
        <taxon>Actinomycetes</taxon>
        <taxon>Kitasatosporales</taxon>
        <taxon>Streptomycetaceae</taxon>
        <taxon>Streptomyces</taxon>
    </lineage>
</organism>
<proteinExistence type="predicted"/>
<dbReference type="RefSeq" id="WP_189695865.1">
    <property type="nucleotide sequence ID" value="NZ_BMTA01000001.1"/>
</dbReference>
<accession>A0A7M2T266</accession>
<dbReference type="Proteomes" id="UP000594008">
    <property type="component" value="Chromosome"/>
</dbReference>
<dbReference type="PROSITE" id="PS51257">
    <property type="entry name" value="PROKAR_LIPOPROTEIN"/>
    <property type="match status" value="1"/>
</dbReference>
<evidence type="ECO:0000313" key="2">
    <source>
        <dbReference type="Proteomes" id="UP000594008"/>
    </source>
</evidence>
<reference evidence="1 2" key="1">
    <citation type="submission" date="2020-10" db="EMBL/GenBank/DDBJ databases">
        <title>Streptomyces chromofuscus complate genome analysis.</title>
        <authorList>
            <person name="Anwar N."/>
        </authorList>
    </citation>
    <scope>NUCLEOTIDE SEQUENCE [LARGE SCALE GENOMIC DNA]</scope>
    <source>
        <strain evidence="1 2">DSM 40273</strain>
    </source>
</reference>
<dbReference type="AlphaFoldDB" id="A0A7M2T266"/>
<evidence type="ECO:0000313" key="1">
    <source>
        <dbReference type="EMBL" id="QOV41995.1"/>
    </source>
</evidence>
<gene>
    <name evidence="1" type="ORF">IPT68_19140</name>
</gene>
<evidence type="ECO:0008006" key="3">
    <source>
        <dbReference type="Google" id="ProtNLM"/>
    </source>
</evidence>
<protein>
    <recommendedName>
        <fullName evidence="3">Lipoprotein</fullName>
    </recommendedName>
</protein>
<dbReference type="EMBL" id="CP063374">
    <property type="protein sequence ID" value="QOV41995.1"/>
    <property type="molecule type" value="Genomic_DNA"/>
</dbReference>
<sequence>MAGYRSRWAVAAALVGAVGAGVVGCGGGEDGPGAQASDAASALRSAASEATDRWASATAEADRRFDEIKGGVDVTKDVTLGATATGQDGRTTAEVRVRNTAGGAKSFAVQVNFTDPGGGLRDAVVVTVADVPAGQTGKGTARSTHSLSGEVSAQVERAVRY</sequence>
<keyword evidence="2" id="KW-1185">Reference proteome</keyword>
<name>A0A7M2T266_STRCW</name>
<dbReference type="KEGG" id="schf:IPT68_19140"/>